<dbReference type="Proteomes" id="UP000007801">
    <property type="component" value="Unassembled WGS sequence"/>
</dbReference>
<dbReference type="EMBL" id="CH902618">
    <property type="protein sequence ID" value="KPU78409.1"/>
    <property type="molecule type" value="Genomic_DNA"/>
</dbReference>
<dbReference type="InterPro" id="IPR036728">
    <property type="entry name" value="PBP_GOBP_sf"/>
</dbReference>
<keyword evidence="1" id="KW-0732">Signal</keyword>
<keyword evidence="3" id="KW-1185">Reference proteome</keyword>
<gene>
    <name evidence="2" type="primary">Dana\GF26423</name>
    <name evidence="2" type="ORF">GF26423</name>
</gene>
<dbReference type="GO" id="GO:0005549">
    <property type="term" value="F:odorant binding"/>
    <property type="evidence" value="ECO:0007669"/>
    <property type="project" value="InterPro"/>
</dbReference>
<dbReference type="AlphaFoldDB" id="A0A0P8YAD4"/>
<dbReference type="Pfam" id="PF01395">
    <property type="entry name" value="PBP_GOBP"/>
    <property type="match status" value="1"/>
</dbReference>
<feature type="signal peptide" evidence="1">
    <location>
        <begin position="1"/>
        <end position="19"/>
    </location>
</feature>
<proteinExistence type="predicted"/>
<dbReference type="Gene3D" id="1.10.238.20">
    <property type="entry name" value="Pheromone/general odorant binding protein domain"/>
    <property type="match status" value="1"/>
</dbReference>
<organism evidence="2 3">
    <name type="scientific">Drosophila ananassae</name>
    <name type="common">Fruit fly</name>
    <dbReference type="NCBI Taxonomy" id="7217"/>
    <lineage>
        <taxon>Eukaryota</taxon>
        <taxon>Metazoa</taxon>
        <taxon>Ecdysozoa</taxon>
        <taxon>Arthropoda</taxon>
        <taxon>Hexapoda</taxon>
        <taxon>Insecta</taxon>
        <taxon>Pterygota</taxon>
        <taxon>Neoptera</taxon>
        <taxon>Endopterygota</taxon>
        <taxon>Diptera</taxon>
        <taxon>Brachycera</taxon>
        <taxon>Muscomorpha</taxon>
        <taxon>Ephydroidea</taxon>
        <taxon>Drosophilidae</taxon>
        <taxon>Drosophila</taxon>
        <taxon>Sophophora</taxon>
    </lineage>
</organism>
<sequence length="131" mass="14735">MRRIFGALTLLALLAVINAQNFTLNLDEKKVFEGVISCLKVEMKGEKVPNDPKFLQEHKCAKHCFMVGAGFIANNNINPKKISDILCKDVRNSKKVKAIKESCHHLKSTEKCELGSKLMECYTTVSNNHKD</sequence>
<dbReference type="SUPFAM" id="SSF47565">
    <property type="entry name" value="Insect pheromone/odorant-binding proteins"/>
    <property type="match status" value="1"/>
</dbReference>
<name>A0A0P8YAD4_DROAN</name>
<dbReference type="SMR" id="A0A0P8YAD4"/>
<dbReference type="KEGG" id="dan:26513832"/>
<feature type="chain" id="PRO_5006154401" evidence="1">
    <location>
        <begin position="20"/>
        <end position="131"/>
    </location>
</feature>
<accession>A0A0P8YAD4</accession>
<protein>
    <submittedName>
        <fullName evidence="2">Uncharacterized protein</fullName>
    </submittedName>
</protein>
<evidence type="ECO:0000256" key="1">
    <source>
        <dbReference type="SAM" id="SignalP"/>
    </source>
</evidence>
<reference evidence="2 3" key="1">
    <citation type="journal article" date="2007" name="Nature">
        <title>Evolution of genes and genomes on the Drosophila phylogeny.</title>
        <authorList>
            <consortium name="Drosophila 12 Genomes Consortium"/>
            <person name="Clark A.G."/>
            <person name="Eisen M.B."/>
            <person name="Smith D.R."/>
            <person name="Bergman C.M."/>
            <person name="Oliver B."/>
            <person name="Markow T.A."/>
            <person name="Kaufman T.C."/>
            <person name="Kellis M."/>
            <person name="Gelbart W."/>
            <person name="Iyer V.N."/>
            <person name="Pollard D.A."/>
            <person name="Sackton T.B."/>
            <person name="Larracuente A.M."/>
            <person name="Singh N.D."/>
            <person name="Abad J.P."/>
            <person name="Abt D.N."/>
            <person name="Adryan B."/>
            <person name="Aguade M."/>
            <person name="Akashi H."/>
            <person name="Anderson W.W."/>
            <person name="Aquadro C.F."/>
            <person name="Ardell D.H."/>
            <person name="Arguello R."/>
            <person name="Artieri C.G."/>
            <person name="Barbash D.A."/>
            <person name="Barker D."/>
            <person name="Barsanti P."/>
            <person name="Batterham P."/>
            <person name="Batzoglou S."/>
            <person name="Begun D."/>
            <person name="Bhutkar A."/>
            <person name="Blanco E."/>
            <person name="Bosak S.A."/>
            <person name="Bradley R.K."/>
            <person name="Brand A.D."/>
            <person name="Brent M.R."/>
            <person name="Brooks A.N."/>
            <person name="Brown R.H."/>
            <person name="Butlin R.K."/>
            <person name="Caggese C."/>
            <person name="Calvi B.R."/>
            <person name="Bernardo de Carvalho A."/>
            <person name="Caspi A."/>
            <person name="Castrezana S."/>
            <person name="Celniker S.E."/>
            <person name="Chang J.L."/>
            <person name="Chapple C."/>
            <person name="Chatterji S."/>
            <person name="Chinwalla A."/>
            <person name="Civetta A."/>
            <person name="Clifton S.W."/>
            <person name="Comeron J.M."/>
            <person name="Costello J.C."/>
            <person name="Coyne J.A."/>
            <person name="Daub J."/>
            <person name="David R.G."/>
            <person name="Delcher A.L."/>
            <person name="Delehaunty K."/>
            <person name="Do C.B."/>
            <person name="Ebling H."/>
            <person name="Edwards K."/>
            <person name="Eickbush T."/>
            <person name="Evans J.D."/>
            <person name="Filipski A."/>
            <person name="Findeiss S."/>
            <person name="Freyhult E."/>
            <person name="Fulton L."/>
            <person name="Fulton R."/>
            <person name="Garcia A.C."/>
            <person name="Gardiner A."/>
            <person name="Garfield D.A."/>
            <person name="Garvin B.E."/>
            <person name="Gibson G."/>
            <person name="Gilbert D."/>
            <person name="Gnerre S."/>
            <person name="Godfrey J."/>
            <person name="Good R."/>
            <person name="Gotea V."/>
            <person name="Gravely B."/>
            <person name="Greenberg A.J."/>
            <person name="Griffiths-Jones S."/>
            <person name="Gross S."/>
            <person name="Guigo R."/>
            <person name="Gustafson E.A."/>
            <person name="Haerty W."/>
            <person name="Hahn M.W."/>
            <person name="Halligan D.L."/>
            <person name="Halpern A.L."/>
            <person name="Halter G.M."/>
            <person name="Han M.V."/>
            <person name="Heger A."/>
            <person name="Hillier L."/>
            <person name="Hinrichs A.S."/>
            <person name="Holmes I."/>
            <person name="Hoskins R.A."/>
            <person name="Hubisz M.J."/>
            <person name="Hultmark D."/>
            <person name="Huntley M.A."/>
            <person name="Jaffe D.B."/>
            <person name="Jagadeeshan S."/>
            <person name="Jeck W.R."/>
            <person name="Johnson J."/>
            <person name="Jones C.D."/>
            <person name="Jordan W.C."/>
            <person name="Karpen G.H."/>
            <person name="Kataoka E."/>
            <person name="Keightley P.D."/>
            <person name="Kheradpour P."/>
            <person name="Kirkness E.F."/>
            <person name="Koerich L.B."/>
            <person name="Kristiansen K."/>
            <person name="Kudrna D."/>
            <person name="Kulathinal R.J."/>
            <person name="Kumar S."/>
            <person name="Kwok R."/>
            <person name="Lander E."/>
            <person name="Langley C.H."/>
            <person name="Lapoint R."/>
            <person name="Lazzaro B.P."/>
            <person name="Lee S.J."/>
            <person name="Levesque L."/>
            <person name="Li R."/>
            <person name="Lin C.F."/>
            <person name="Lin M.F."/>
            <person name="Lindblad-Toh K."/>
            <person name="Llopart A."/>
            <person name="Long M."/>
            <person name="Low L."/>
            <person name="Lozovsky E."/>
            <person name="Lu J."/>
            <person name="Luo M."/>
            <person name="Machado C.A."/>
            <person name="Makalowski W."/>
            <person name="Marzo M."/>
            <person name="Matsuda M."/>
            <person name="Matzkin L."/>
            <person name="McAllister B."/>
            <person name="McBride C.S."/>
            <person name="McKernan B."/>
            <person name="McKernan K."/>
            <person name="Mendez-Lago M."/>
            <person name="Minx P."/>
            <person name="Mollenhauer M.U."/>
            <person name="Montooth K."/>
            <person name="Mount S.M."/>
            <person name="Mu X."/>
            <person name="Myers E."/>
            <person name="Negre B."/>
            <person name="Newfeld S."/>
            <person name="Nielsen R."/>
            <person name="Noor M.A."/>
            <person name="O'Grady P."/>
            <person name="Pachter L."/>
            <person name="Papaceit M."/>
            <person name="Parisi M.J."/>
            <person name="Parisi M."/>
            <person name="Parts L."/>
            <person name="Pedersen J.S."/>
            <person name="Pesole G."/>
            <person name="Phillippy A.M."/>
            <person name="Ponting C.P."/>
            <person name="Pop M."/>
            <person name="Porcelli D."/>
            <person name="Powell J.R."/>
            <person name="Prohaska S."/>
            <person name="Pruitt K."/>
            <person name="Puig M."/>
            <person name="Quesneville H."/>
            <person name="Ram K.R."/>
            <person name="Rand D."/>
            <person name="Rasmussen M.D."/>
            <person name="Reed L.K."/>
            <person name="Reenan R."/>
            <person name="Reily A."/>
            <person name="Remington K.A."/>
            <person name="Rieger T.T."/>
            <person name="Ritchie M.G."/>
            <person name="Robin C."/>
            <person name="Rogers Y.H."/>
            <person name="Rohde C."/>
            <person name="Rozas J."/>
            <person name="Rubenfield M.J."/>
            <person name="Ruiz A."/>
            <person name="Russo S."/>
            <person name="Salzberg S.L."/>
            <person name="Sanchez-Gracia A."/>
            <person name="Saranga D.J."/>
            <person name="Sato H."/>
            <person name="Schaeffer S.W."/>
            <person name="Schatz M.C."/>
            <person name="Schlenke T."/>
            <person name="Schwartz R."/>
            <person name="Segarra C."/>
            <person name="Singh R.S."/>
            <person name="Sirot L."/>
            <person name="Sirota M."/>
            <person name="Sisneros N.B."/>
            <person name="Smith C.D."/>
            <person name="Smith T.F."/>
            <person name="Spieth J."/>
            <person name="Stage D.E."/>
            <person name="Stark A."/>
            <person name="Stephan W."/>
            <person name="Strausberg R.L."/>
            <person name="Strempel S."/>
            <person name="Sturgill D."/>
            <person name="Sutton G."/>
            <person name="Sutton G.G."/>
            <person name="Tao W."/>
            <person name="Teichmann S."/>
            <person name="Tobari Y.N."/>
            <person name="Tomimura Y."/>
            <person name="Tsolas J.M."/>
            <person name="Valente V.L."/>
            <person name="Venter E."/>
            <person name="Venter J.C."/>
            <person name="Vicario S."/>
            <person name="Vieira F.G."/>
            <person name="Vilella A.J."/>
            <person name="Villasante A."/>
            <person name="Walenz B."/>
            <person name="Wang J."/>
            <person name="Wasserman M."/>
            <person name="Watts T."/>
            <person name="Wilson D."/>
            <person name="Wilson R.K."/>
            <person name="Wing R.A."/>
            <person name="Wolfner M.F."/>
            <person name="Wong A."/>
            <person name="Wong G.K."/>
            <person name="Wu C.I."/>
            <person name="Wu G."/>
            <person name="Yamamoto D."/>
            <person name="Yang H.P."/>
            <person name="Yang S.P."/>
            <person name="Yorke J.A."/>
            <person name="Yoshida K."/>
            <person name="Zdobnov E."/>
            <person name="Zhang P."/>
            <person name="Zhang Y."/>
            <person name="Zimin A.V."/>
            <person name="Baldwin J."/>
            <person name="Abdouelleil A."/>
            <person name="Abdulkadir J."/>
            <person name="Abebe A."/>
            <person name="Abera B."/>
            <person name="Abreu J."/>
            <person name="Acer S.C."/>
            <person name="Aftuck L."/>
            <person name="Alexander A."/>
            <person name="An P."/>
            <person name="Anderson E."/>
            <person name="Anderson S."/>
            <person name="Arachi H."/>
            <person name="Azer M."/>
            <person name="Bachantsang P."/>
            <person name="Barry A."/>
            <person name="Bayul T."/>
            <person name="Berlin A."/>
            <person name="Bessette D."/>
            <person name="Bloom T."/>
            <person name="Blye J."/>
            <person name="Boguslavskiy L."/>
            <person name="Bonnet C."/>
            <person name="Boukhgalter B."/>
            <person name="Bourzgui I."/>
            <person name="Brown A."/>
            <person name="Cahill P."/>
            <person name="Channer S."/>
            <person name="Cheshatsang Y."/>
            <person name="Chuda L."/>
            <person name="Citroen M."/>
            <person name="Collymore A."/>
            <person name="Cooke P."/>
            <person name="Costello M."/>
            <person name="D'Aco K."/>
            <person name="Daza R."/>
            <person name="De Haan G."/>
            <person name="DeGray S."/>
            <person name="DeMaso C."/>
            <person name="Dhargay N."/>
            <person name="Dooley K."/>
            <person name="Dooley E."/>
            <person name="Doricent M."/>
            <person name="Dorje P."/>
            <person name="Dorjee K."/>
            <person name="Dupes A."/>
            <person name="Elong R."/>
            <person name="Falk J."/>
            <person name="Farina A."/>
            <person name="Faro S."/>
            <person name="Ferguson D."/>
            <person name="Fisher S."/>
            <person name="Foley C.D."/>
            <person name="Franke A."/>
            <person name="Friedrich D."/>
            <person name="Gadbois L."/>
            <person name="Gearin G."/>
            <person name="Gearin C.R."/>
            <person name="Giannoukos G."/>
            <person name="Goode T."/>
            <person name="Graham J."/>
            <person name="Grandbois E."/>
            <person name="Grewal S."/>
            <person name="Gyaltsen K."/>
            <person name="Hafez N."/>
            <person name="Hagos B."/>
            <person name="Hall J."/>
            <person name="Henson C."/>
            <person name="Hollinger A."/>
            <person name="Honan T."/>
            <person name="Huard M.D."/>
            <person name="Hughes L."/>
            <person name="Hurhula B."/>
            <person name="Husby M.E."/>
            <person name="Kamat A."/>
            <person name="Kanga B."/>
            <person name="Kashin S."/>
            <person name="Khazanovich D."/>
            <person name="Kisner P."/>
            <person name="Lance K."/>
            <person name="Lara M."/>
            <person name="Lee W."/>
            <person name="Lennon N."/>
            <person name="Letendre F."/>
            <person name="LeVine R."/>
            <person name="Lipovsky A."/>
            <person name="Liu X."/>
            <person name="Liu J."/>
            <person name="Liu S."/>
            <person name="Lokyitsang T."/>
            <person name="Lokyitsang Y."/>
            <person name="Lubonja R."/>
            <person name="Lui A."/>
            <person name="MacDonald P."/>
            <person name="Magnisalis V."/>
            <person name="Maru K."/>
            <person name="Matthews C."/>
            <person name="McCusker W."/>
            <person name="McDonough S."/>
            <person name="Mehta T."/>
            <person name="Meldrim J."/>
            <person name="Meneus L."/>
            <person name="Mihai O."/>
            <person name="Mihalev A."/>
            <person name="Mihova T."/>
            <person name="Mittelman R."/>
            <person name="Mlenga V."/>
            <person name="Montmayeur A."/>
            <person name="Mulrain L."/>
            <person name="Navidi A."/>
            <person name="Naylor J."/>
            <person name="Negash T."/>
            <person name="Nguyen T."/>
            <person name="Nguyen N."/>
            <person name="Nicol R."/>
            <person name="Norbu C."/>
            <person name="Norbu N."/>
            <person name="Novod N."/>
            <person name="O'Neill B."/>
            <person name="Osman S."/>
            <person name="Markiewicz E."/>
            <person name="Oyono O.L."/>
            <person name="Patti C."/>
            <person name="Phunkhang P."/>
            <person name="Pierre F."/>
            <person name="Priest M."/>
            <person name="Raghuraman S."/>
            <person name="Rege F."/>
            <person name="Reyes R."/>
            <person name="Rise C."/>
            <person name="Rogov P."/>
            <person name="Ross K."/>
            <person name="Ryan E."/>
            <person name="Settipalli S."/>
            <person name="Shea T."/>
            <person name="Sherpa N."/>
            <person name="Shi L."/>
            <person name="Shih D."/>
            <person name="Sparrow T."/>
            <person name="Spaulding J."/>
            <person name="Stalker J."/>
            <person name="Stange-Thomann N."/>
            <person name="Stavropoulos S."/>
            <person name="Stone C."/>
            <person name="Strader C."/>
            <person name="Tesfaye S."/>
            <person name="Thomson T."/>
            <person name="Thoulutsang Y."/>
            <person name="Thoulutsang D."/>
            <person name="Topham K."/>
            <person name="Topping I."/>
            <person name="Tsamla T."/>
            <person name="Vassiliev H."/>
            <person name="Vo A."/>
            <person name="Wangchuk T."/>
            <person name="Wangdi T."/>
            <person name="Weiand M."/>
            <person name="Wilkinson J."/>
            <person name="Wilson A."/>
            <person name="Yadav S."/>
            <person name="Young G."/>
            <person name="Yu Q."/>
            <person name="Zembek L."/>
            <person name="Zhong D."/>
            <person name="Zimmer A."/>
            <person name="Zwirko Z."/>
            <person name="Jaffe D.B."/>
            <person name="Alvarez P."/>
            <person name="Brockman W."/>
            <person name="Butler J."/>
            <person name="Chin C."/>
            <person name="Gnerre S."/>
            <person name="Grabherr M."/>
            <person name="Kleber M."/>
            <person name="Mauceli E."/>
            <person name="MacCallum I."/>
        </authorList>
    </citation>
    <scope>NUCLEOTIDE SEQUENCE [LARGE SCALE GENOMIC DNA]</scope>
    <source>
        <strain evidence="3">Tucson 14024-0371.13</strain>
    </source>
</reference>
<dbReference type="InParanoid" id="A0A0P8YAD4"/>
<dbReference type="STRING" id="7217.A0A0P8YAD4"/>
<dbReference type="InterPro" id="IPR006170">
    <property type="entry name" value="PBP/GOBP"/>
</dbReference>
<evidence type="ECO:0000313" key="3">
    <source>
        <dbReference type="Proteomes" id="UP000007801"/>
    </source>
</evidence>
<evidence type="ECO:0000313" key="2">
    <source>
        <dbReference type="EMBL" id="KPU78409.1"/>
    </source>
</evidence>